<evidence type="ECO:0000256" key="5">
    <source>
        <dbReference type="PIRSR" id="PIRSR000699-1"/>
    </source>
</evidence>
<protein>
    <submittedName>
        <fullName evidence="8">PTS lactose/cellobiose transporter subunit IIA</fullName>
    </submittedName>
</protein>
<dbReference type="Gene3D" id="1.20.58.80">
    <property type="entry name" value="Phosphotransferase system, lactose/cellobiose-type IIA subunit"/>
    <property type="match status" value="1"/>
</dbReference>
<proteinExistence type="predicted"/>
<evidence type="ECO:0000256" key="7">
    <source>
        <dbReference type="PROSITE-ProRule" id="PRU00418"/>
    </source>
</evidence>
<evidence type="ECO:0000256" key="6">
    <source>
        <dbReference type="PIRSR" id="PIRSR000699-2"/>
    </source>
</evidence>
<keyword evidence="4" id="KW-0598">Phosphotransferase system</keyword>
<keyword evidence="2" id="KW-0762">Sugar transport</keyword>
<evidence type="ECO:0000313" key="9">
    <source>
        <dbReference type="Proteomes" id="UP000288024"/>
    </source>
</evidence>
<dbReference type="InterPro" id="IPR003188">
    <property type="entry name" value="PTS_IIA_lac/cel"/>
</dbReference>
<dbReference type="EMBL" id="RZTZ01000005">
    <property type="protein sequence ID" value="RVT61454.1"/>
    <property type="molecule type" value="Genomic_DNA"/>
</dbReference>
<reference evidence="8 9" key="1">
    <citation type="submission" date="2019-01" db="EMBL/GenBank/DDBJ databases">
        <title>Bacillus sp. M5HDSG1-1, whole genome shotgun sequence.</title>
        <authorList>
            <person name="Tuo L."/>
        </authorList>
    </citation>
    <scope>NUCLEOTIDE SEQUENCE [LARGE SCALE GENOMIC DNA]</scope>
    <source>
        <strain evidence="8 9">M5HDSG1-1</strain>
    </source>
</reference>
<keyword evidence="3" id="KW-0808">Transferase</keyword>
<dbReference type="PROSITE" id="PS51095">
    <property type="entry name" value="PTS_EIIA_TYPE_3"/>
    <property type="match status" value="1"/>
</dbReference>
<feature type="binding site" evidence="6">
    <location>
        <position position="82"/>
    </location>
    <ligand>
        <name>Mg(2+)</name>
        <dbReference type="ChEBI" id="CHEBI:18420"/>
        <note>ligand shared between all trimeric partners</note>
    </ligand>
</feature>
<dbReference type="Pfam" id="PF02255">
    <property type="entry name" value="PTS_IIA"/>
    <property type="match status" value="1"/>
</dbReference>
<comment type="caution">
    <text evidence="8">The sequence shown here is derived from an EMBL/GenBank/DDBJ whole genome shotgun (WGS) entry which is preliminary data.</text>
</comment>
<dbReference type="GO" id="GO:0009401">
    <property type="term" value="P:phosphoenolpyruvate-dependent sugar phosphotransferase system"/>
    <property type="evidence" value="ECO:0007669"/>
    <property type="project" value="UniProtKB-KW"/>
</dbReference>
<sequence>MELLEEMQAAAFQIITYSGEARSSYVEAIRTARAGNIDEAKEIIKTGERSYNKIHKVHASFVQREASGEALPFSLILMHAEDQMLTTETLKIMACEMVEMCAVFLTNGKKAE</sequence>
<evidence type="ECO:0000256" key="3">
    <source>
        <dbReference type="ARBA" id="ARBA00022679"/>
    </source>
</evidence>
<feature type="active site" description="Tele-phosphohistidine intermediate" evidence="5">
    <location>
        <position position="79"/>
    </location>
</feature>
<organism evidence="8 9">
    <name type="scientific">Niallia taxi</name>
    <dbReference type="NCBI Taxonomy" id="2499688"/>
    <lineage>
        <taxon>Bacteria</taxon>
        <taxon>Bacillati</taxon>
        <taxon>Bacillota</taxon>
        <taxon>Bacilli</taxon>
        <taxon>Bacillales</taxon>
        <taxon>Bacillaceae</taxon>
        <taxon>Niallia</taxon>
    </lineage>
</organism>
<dbReference type="GO" id="GO:0016740">
    <property type="term" value="F:transferase activity"/>
    <property type="evidence" value="ECO:0007669"/>
    <property type="project" value="UniProtKB-KW"/>
</dbReference>
<keyword evidence="6" id="KW-0460">Magnesium</keyword>
<dbReference type="PANTHER" id="PTHR34382:SF10">
    <property type="entry name" value="PTS SYSTEM OLIGO-BETA-MANNOSIDE-SPECIFIC EIIA COMPONENT"/>
    <property type="match status" value="1"/>
</dbReference>
<evidence type="ECO:0000313" key="8">
    <source>
        <dbReference type="EMBL" id="RVT61454.1"/>
    </source>
</evidence>
<dbReference type="SUPFAM" id="SSF46973">
    <property type="entry name" value="Enzyme IIa from lactose specific PTS, IIa-lac"/>
    <property type="match status" value="1"/>
</dbReference>
<keyword evidence="6" id="KW-0479">Metal-binding</keyword>
<dbReference type="GO" id="GO:0046872">
    <property type="term" value="F:metal ion binding"/>
    <property type="evidence" value="ECO:0007669"/>
    <property type="project" value="UniProtKB-KW"/>
</dbReference>
<dbReference type="Proteomes" id="UP000288024">
    <property type="component" value="Unassembled WGS sequence"/>
</dbReference>
<feature type="modified residue" description="Phosphohistidine; by HPr" evidence="7">
    <location>
        <position position="79"/>
    </location>
</feature>
<name>A0A3S2UW29_9BACI</name>
<dbReference type="InterPro" id="IPR036542">
    <property type="entry name" value="PTS_IIA_lac/cel_sf"/>
</dbReference>
<dbReference type="RefSeq" id="WP_127738911.1">
    <property type="nucleotide sequence ID" value="NZ_CAJCKN010000004.1"/>
</dbReference>
<dbReference type="AlphaFoldDB" id="A0A3S2UW29"/>
<keyword evidence="1" id="KW-0813">Transport</keyword>
<keyword evidence="9" id="KW-1185">Reference proteome</keyword>
<gene>
    <name evidence="8" type="ORF">EM808_14470</name>
</gene>
<evidence type="ECO:0000256" key="2">
    <source>
        <dbReference type="ARBA" id="ARBA00022597"/>
    </source>
</evidence>
<dbReference type="PIRSF" id="PIRSF000699">
    <property type="entry name" value="PTS_IILac_III"/>
    <property type="match status" value="1"/>
</dbReference>
<dbReference type="PANTHER" id="PTHR34382">
    <property type="entry name" value="PTS SYSTEM N,N'-DIACETYLCHITOBIOSE-SPECIFIC EIIA COMPONENT"/>
    <property type="match status" value="1"/>
</dbReference>
<evidence type="ECO:0000256" key="1">
    <source>
        <dbReference type="ARBA" id="ARBA00022448"/>
    </source>
</evidence>
<comment type="cofactor">
    <cofactor evidence="6">
        <name>Mg(2+)</name>
        <dbReference type="ChEBI" id="CHEBI:18420"/>
    </cofactor>
    <text evidence="6">Binds 1 Mg(2+) ion per trimer.</text>
</comment>
<evidence type="ECO:0000256" key="4">
    <source>
        <dbReference type="ARBA" id="ARBA00022683"/>
    </source>
</evidence>
<dbReference type="GeneID" id="87616582"/>
<accession>A0A3S2UW29</accession>